<name>A0A941GTN3_9CHRO</name>
<dbReference type="EMBL" id="JADQBC010000126">
    <property type="protein sequence ID" value="MBR8829340.1"/>
    <property type="molecule type" value="Genomic_DNA"/>
</dbReference>
<evidence type="ECO:0000313" key="1">
    <source>
        <dbReference type="EMBL" id="MBR8829340.1"/>
    </source>
</evidence>
<reference evidence="1" key="1">
    <citation type="submission" date="2021-02" db="EMBL/GenBank/DDBJ databases">
        <title>Metagenome analyses of Stigonema ocellatum DSM 106950, Chlorogloea purpurea SAG 13.99 and Gomphosphaeria aponina DSM 107014.</title>
        <authorList>
            <person name="Marter P."/>
            <person name="Huang S."/>
        </authorList>
    </citation>
    <scope>NUCLEOTIDE SEQUENCE</scope>
    <source>
        <strain evidence="1">JP213</strain>
    </source>
</reference>
<accession>A0A941GTN3</accession>
<dbReference type="AlphaFoldDB" id="A0A941GTN3"/>
<proteinExistence type="predicted"/>
<organism evidence="1 2">
    <name type="scientific">Gomphosphaeria aponina SAG 52.96 = DSM 107014</name>
    <dbReference type="NCBI Taxonomy" id="1521640"/>
    <lineage>
        <taxon>Bacteria</taxon>
        <taxon>Bacillati</taxon>
        <taxon>Cyanobacteriota</taxon>
        <taxon>Cyanophyceae</taxon>
        <taxon>Oscillatoriophycideae</taxon>
        <taxon>Chroococcales</taxon>
        <taxon>Gomphosphaeriaceae</taxon>
        <taxon>Gomphosphaeria</taxon>
    </lineage>
</organism>
<sequence>MKLNPTLGLTFLLLILMLVAGAVSTWWGYMLGYEALKSVTQPDVNPAQQLAEDEENDDQQEGFTIVDEQEILVKVKGYIQGASSDKSATEENENQARKDIFPLAIQDNGVTLQVVKTSNDGESLLLNVSLKNEGEEPVEFLYSLLEIKDENSRTLSGITDGLPPELPANGESFSGTIRIPLALLNDAKQISLTLPDYPQQQVKLKIAAIPVVR</sequence>
<protein>
    <submittedName>
        <fullName evidence="1">Uncharacterized protein</fullName>
    </submittedName>
</protein>
<comment type="caution">
    <text evidence="1">The sequence shown here is derived from an EMBL/GenBank/DDBJ whole genome shotgun (WGS) entry which is preliminary data.</text>
</comment>
<dbReference type="Proteomes" id="UP000767446">
    <property type="component" value="Unassembled WGS sequence"/>
</dbReference>
<gene>
    <name evidence="1" type="ORF">DSM107014_15820</name>
</gene>
<evidence type="ECO:0000313" key="2">
    <source>
        <dbReference type="Proteomes" id="UP000767446"/>
    </source>
</evidence>